<accession>A0A378F5E7</accession>
<dbReference type="EC" id="3.5.99.2" evidence="2"/>
<organism evidence="2 3">
    <name type="scientific">Klebsiella pneumoniae</name>
    <dbReference type="NCBI Taxonomy" id="573"/>
    <lineage>
        <taxon>Bacteria</taxon>
        <taxon>Pseudomonadati</taxon>
        <taxon>Pseudomonadota</taxon>
        <taxon>Gammaproteobacteria</taxon>
        <taxon>Enterobacterales</taxon>
        <taxon>Enterobacteriaceae</taxon>
        <taxon>Klebsiella/Raoultella group</taxon>
        <taxon>Klebsiella</taxon>
        <taxon>Klebsiella pneumoniae complex</taxon>
    </lineage>
</organism>
<evidence type="ECO:0000313" key="2">
    <source>
        <dbReference type="EMBL" id="STW39389.1"/>
    </source>
</evidence>
<reference evidence="2 3" key="1">
    <citation type="submission" date="2018-06" db="EMBL/GenBank/DDBJ databases">
        <authorList>
            <consortium name="Pathogen Informatics"/>
            <person name="Doyle S."/>
        </authorList>
    </citation>
    <scope>NUCLEOTIDE SEQUENCE [LARGE SCALE GENOMIC DNA]</scope>
    <source>
        <strain evidence="2 3">NCTC9617</strain>
    </source>
</reference>
<dbReference type="InterPro" id="IPR050967">
    <property type="entry name" value="Thiamine_Salvage_TenA"/>
</dbReference>
<name>A0A378F5E7_KLEPN</name>
<dbReference type="InterPro" id="IPR016084">
    <property type="entry name" value="Haem_Oase-like_multi-hlx"/>
</dbReference>
<dbReference type="GO" id="GO:0005829">
    <property type="term" value="C:cytosol"/>
    <property type="evidence" value="ECO:0007669"/>
    <property type="project" value="TreeGrafter"/>
</dbReference>
<dbReference type="InterPro" id="IPR004305">
    <property type="entry name" value="Thiaminase-2/PQQC"/>
</dbReference>
<proteinExistence type="predicted"/>
<dbReference type="PANTHER" id="PTHR43198">
    <property type="entry name" value="BIFUNCTIONAL TH2 PROTEIN"/>
    <property type="match status" value="1"/>
</dbReference>
<dbReference type="Proteomes" id="UP000255167">
    <property type="component" value="Unassembled WGS sequence"/>
</dbReference>
<dbReference type="SUPFAM" id="SSF48613">
    <property type="entry name" value="Heme oxygenase-like"/>
    <property type="match status" value="1"/>
</dbReference>
<evidence type="ECO:0000259" key="1">
    <source>
        <dbReference type="Pfam" id="PF03070"/>
    </source>
</evidence>
<dbReference type="AlphaFoldDB" id="A0A378F5E7"/>
<keyword evidence="2" id="KW-0378">Hydrolase</keyword>
<evidence type="ECO:0000313" key="3">
    <source>
        <dbReference type="Proteomes" id="UP000255167"/>
    </source>
</evidence>
<dbReference type="Pfam" id="PF03070">
    <property type="entry name" value="TENA_THI-4"/>
    <property type="match status" value="1"/>
</dbReference>
<dbReference type="Gene3D" id="1.20.910.10">
    <property type="entry name" value="Heme oxygenase-like"/>
    <property type="match status" value="1"/>
</dbReference>
<dbReference type="EMBL" id="UGNC01000004">
    <property type="protein sequence ID" value="STW39389.1"/>
    <property type="molecule type" value="Genomic_DNA"/>
</dbReference>
<gene>
    <name evidence="2" type="primary">tenA_1</name>
    <name evidence="2" type="ORF">NCTC9617_00912</name>
</gene>
<feature type="domain" description="Thiaminase-2/PQQC" evidence="1">
    <location>
        <begin position="22"/>
        <end position="122"/>
    </location>
</feature>
<sequence>MIVPAFSQGLYGRLRQLAAADWQRYVAHPFVQQLASGTLAENAFRRYLTQDYLFLIHFARSYALLVSKLRTLPEMRAAAASMNAILNELPLHVGYCAQWGISEPEMAAQPEAPKPSTIPAMCWILATRVTRWICWSP</sequence>
<dbReference type="GO" id="GO:0050334">
    <property type="term" value="F:thiaminase activity"/>
    <property type="evidence" value="ECO:0007669"/>
    <property type="project" value="UniProtKB-EC"/>
</dbReference>
<dbReference type="PANTHER" id="PTHR43198:SF2">
    <property type="entry name" value="SI:CH1073-67J19.1-RELATED"/>
    <property type="match status" value="1"/>
</dbReference>
<protein>
    <submittedName>
        <fullName evidence="2">Thiaminase II</fullName>
        <ecNumber evidence="2">3.5.99.2</ecNumber>
    </submittedName>
</protein>